<name>A0A0K2URU1_LEPSM</name>
<dbReference type="EMBL" id="HACA01023414">
    <property type="protein sequence ID" value="CDW40775.1"/>
    <property type="molecule type" value="Transcribed_RNA"/>
</dbReference>
<evidence type="ECO:0000256" key="1">
    <source>
        <dbReference type="SAM" id="Phobius"/>
    </source>
</evidence>
<dbReference type="AlphaFoldDB" id="A0A0K2URU1"/>
<sequence length="57" mass="6261">MGRSFRSFPSLKGFWTLNTVVLDSPVSLIISLTGLIACGRVATIWRLASSFIVNDFV</sequence>
<keyword evidence="1" id="KW-0812">Transmembrane</keyword>
<feature type="non-terminal residue" evidence="2">
    <location>
        <position position="57"/>
    </location>
</feature>
<proteinExistence type="predicted"/>
<protein>
    <submittedName>
        <fullName evidence="2">Uncharacterized protein</fullName>
    </submittedName>
</protein>
<organism evidence="2">
    <name type="scientific">Lepeophtheirus salmonis</name>
    <name type="common">Salmon louse</name>
    <name type="synonym">Caligus salmonis</name>
    <dbReference type="NCBI Taxonomy" id="72036"/>
    <lineage>
        <taxon>Eukaryota</taxon>
        <taxon>Metazoa</taxon>
        <taxon>Ecdysozoa</taxon>
        <taxon>Arthropoda</taxon>
        <taxon>Crustacea</taxon>
        <taxon>Multicrustacea</taxon>
        <taxon>Hexanauplia</taxon>
        <taxon>Copepoda</taxon>
        <taxon>Siphonostomatoida</taxon>
        <taxon>Caligidae</taxon>
        <taxon>Lepeophtheirus</taxon>
    </lineage>
</organism>
<evidence type="ECO:0000313" key="2">
    <source>
        <dbReference type="EMBL" id="CDW40775.1"/>
    </source>
</evidence>
<reference evidence="2" key="1">
    <citation type="submission" date="2014-05" db="EMBL/GenBank/DDBJ databases">
        <authorList>
            <person name="Chronopoulou M."/>
        </authorList>
    </citation>
    <scope>NUCLEOTIDE SEQUENCE</scope>
    <source>
        <tissue evidence="2">Whole organism</tissue>
    </source>
</reference>
<feature type="transmembrane region" description="Helical" evidence="1">
    <location>
        <begin position="20"/>
        <end position="42"/>
    </location>
</feature>
<keyword evidence="1" id="KW-1133">Transmembrane helix</keyword>
<accession>A0A0K2URU1</accession>
<keyword evidence="1" id="KW-0472">Membrane</keyword>